<dbReference type="InterPro" id="IPR051749">
    <property type="entry name" value="PINc/VapC_TA_RNase"/>
</dbReference>
<evidence type="ECO:0000256" key="1">
    <source>
        <dbReference type="ARBA" id="ARBA00022649"/>
    </source>
</evidence>
<dbReference type="EMBL" id="CP050869">
    <property type="protein sequence ID" value="QPG51188.1"/>
    <property type="molecule type" value="Genomic_DNA"/>
</dbReference>
<gene>
    <name evidence="7" type="ORF">HFC64_16390</name>
</gene>
<reference evidence="7 8" key="1">
    <citation type="journal article" date="2020" name="Nat. Commun.">
        <title>The structures of two archaeal type IV pili illuminate evolutionary relationships.</title>
        <authorList>
            <person name="Wang F."/>
            <person name="Baquero D.P."/>
            <person name="Su Z."/>
            <person name="Beltran L.C."/>
            <person name="Prangishvili D."/>
            <person name="Krupovic M."/>
            <person name="Egelman E.H."/>
        </authorList>
    </citation>
    <scope>NUCLEOTIDE SEQUENCE [LARGE SCALE GENOMIC DNA]</scope>
    <source>
        <strain evidence="7 8">POZ149</strain>
    </source>
</reference>
<dbReference type="AlphaFoldDB" id="A0A7S9IL72"/>
<evidence type="ECO:0000256" key="5">
    <source>
        <dbReference type="ARBA" id="ARBA00022842"/>
    </source>
</evidence>
<sequence>MRGNEVVKNIMFDADKIYVSSLSVFELLLGKDKNVLDFISSLDGVVSLTKRDSVTASLIYKRLKENGSLIGLVDILIASQAINRKLTVLTKDKDFEKLGAIVDTVFNKELSVCLDCIFYLTIILS</sequence>
<dbReference type="SUPFAM" id="SSF88723">
    <property type="entry name" value="PIN domain-like"/>
    <property type="match status" value="1"/>
</dbReference>
<dbReference type="CDD" id="cd09881">
    <property type="entry name" value="PIN_VapC4-5_FitB-like"/>
    <property type="match status" value="1"/>
</dbReference>
<feature type="domain" description="PIN" evidence="6">
    <location>
        <begin position="7"/>
        <end position="99"/>
    </location>
</feature>
<accession>A0A7S9IL72</accession>
<evidence type="ECO:0000259" key="6">
    <source>
        <dbReference type="Pfam" id="PF01850"/>
    </source>
</evidence>
<keyword evidence="4" id="KW-0378">Hydrolase</keyword>
<keyword evidence="1" id="KW-1277">Toxin-antitoxin system</keyword>
<dbReference type="InterPro" id="IPR002716">
    <property type="entry name" value="PIN_dom"/>
</dbReference>
<dbReference type="Gene3D" id="3.40.50.1010">
    <property type="entry name" value="5'-nuclease"/>
    <property type="match status" value="1"/>
</dbReference>
<keyword evidence="5" id="KW-0460">Magnesium</keyword>
<dbReference type="Proteomes" id="UP000594632">
    <property type="component" value="Chromosome"/>
</dbReference>
<evidence type="ECO:0000313" key="7">
    <source>
        <dbReference type="EMBL" id="QPG51188.1"/>
    </source>
</evidence>
<protein>
    <submittedName>
        <fullName evidence="7">Type II toxin-antitoxin system VapC family toxin</fullName>
    </submittedName>
</protein>
<dbReference type="GO" id="GO:0046872">
    <property type="term" value="F:metal ion binding"/>
    <property type="evidence" value="ECO:0007669"/>
    <property type="project" value="UniProtKB-KW"/>
</dbReference>
<keyword evidence="2" id="KW-0540">Nuclease</keyword>
<evidence type="ECO:0000256" key="4">
    <source>
        <dbReference type="ARBA" id="ARBA00022801"/>
    </source>
</evidence>
<dbReference type="Pfam" id="PF01850">
    <property type="entry name" value="PIN"/>
    <property type="match status" value="1"/>
</dbReference>
<dbReference type="PANTHER" id="PTHR42740:SF1">
    <property type="entry name" value="RIBONUCLEASE VAPC3"/>
    <property type="match status" value="1"/>
</dbReference>
<proteinExistence type="predicted"/>
<evidence type="ECO:0000256" key="3">
    <source>
        <dbReference type="ARBA" id="ARBA00022723"/>
    </source>
</evidence>
<evidence type="ECO:0000313" key="8">
    <source>
        <dbReference type="Proteomes" id="UP000594632"/>
    </source>
</evidence>
<dbReference type="GO" id="GO:0004540">
    <property type="term" value="F:RNA nuclease activity"/>
    <property type="evidence" value="ECO:0007669"/>
    <property type="project" value="TreeGrafter"/>
</dbReference>
<dbReference type="GO" id="GO:0016787">
    <property type="term" value="F:hydrolase activity"/>
    <property type="evidence" value="ECO:0007669"/>
    <property type="project" value="UniProtKB-KW"/>
</dbReference>
<keyword evidence="3" id="KW-0479">Metal-binding</keyword>
<dbReference type="InterPro" id="IPR029060">
    <property type="entry name" value="PIN-like_dom_sf"/>
</dbReference>
<organism evidence="7 8">
    <name type="scientific">Saccharolobus solfataricus</name>
    <name type="common">Sulfolobus solfataricus</name>
    <dbReference type="NCBI Taxonomy" id="2287"/>
    <lineage>
        <taxon>Archaea</taxon>
        <taxon>Thermoproteota</taxon>
        <taxon>Thermoprotei</taxon>
        <taxon>Sulfolobales</taxon>
        <taxon>Sulfolobaceae</taxon>
        <taxon>Saccharolobus</taxon>
    </lineage>
</organism>
<evidence type="ECO:0000256" key="2">
    <source>
        <dbReference type="ARBA" id="ARBA00022722"/>
    </source>
</evidence>
<name>A0A7S9IL72_SACSO</name>
<dbReference type="PANTHER" id="PTHR42740">
    <property type="entry name" value="RIBONUCLEASE VAPC3"/>
    <property type="match status" value="1"/>
</dbReference>